<evidence type="ECO:0000256" key="3">
    <source>
        <dbReference type="ARBA" id="ARBA00022692"/>
    </source>
</evidence>
<dbReference type="PANTHER" id="PTHR43791:SF63">
    <property type="entry name" value="HIGH AFFINITY CYSTEINE TRANSPORTER"/>
    <property type="match status" value="1"/>
</dbReference>
<protein>
    <submittedName>
        <fullName evidence="8">Major facilitator superfamily domain-containing protein</fullName>
    </submittedName>
</protein>
<evidence type="ECO:0000256" key="2">
    <source>
        <dbReference type="ARBA" id="ARBA00022448"/>
    </source>
</evidence>
<evidence type="ECO:0000256" key="4">
    <source>
        <dbReference type="ARBA" id="ARBA00022989"/>
    </source>
</evidence>
<evidence type="ECO:0000256" key="1">
    <source>
        <dbReference type="ARBA" id="ARBA00004141"/>
    </source>
</evidence>
<keyword evidence="3 7" id="KW-0812">Transmembrane</keyword>
<evidence type="ECO:0000256" key="6">
    <source>
        <dbReference type="SAM" id="MobiDB-lite"/>
    </source>
</evidence>
<comment type="subcellular location">
    <subcellularLocation>
        <location evidence="1">Membrane</location>
        <topology evidence="1">Multi-pass membrane protein</topology>
    </subcellularLocation>
</comment>
<proteinExistence type="predicted"/>
<dbReference type="GO" id="GO:0016020">
    <property type="term" value="C:membrane"/>
    <property type="evidence" value="ECO:0007669"/>
    <property type="project" value="UniProtKB-SubCell"/>
</dbReference>
<name>A0AAV0BKC9_PHAPC</name>
<evidence type="ECO:0000313" key="9">
    <source>
        <dbReference type="Proteomes" id="UP001153365"/>
    </source>
</evidence>
<feature type="transmembrane region" description="Helical" evidence="7">
    <location>
        <begin position="108"/>
        <end position="127"/>
    </location>
</feature>
<gene>
    <name evidence="8" type="ORF">PPACK8108_LOCUS22283</name>
</gene>
<keyword evidence="2" id="KW-0813">Transport</keyword>
<dbReference type="Gene3D" id="1.20.1250.20">
    <property type="entry name" value="MFS general substrate transporter like domains"/>
    <property type="match status" value="2"/>
</dbReference>
<dbReference type="InterPro" id="IPR036259">
    <property type="entry name" value="MFS_trans_sf"/>
</dbReference>
<dbReference type="PANTHER" id="PTHR43791">
    <property type="entry name" value="PERMEASE-RELATED"/>
    <property type="match status" value="1"/>
</dbReference>
<feature type="transmembrane region" description="Helical" evidence="7">
    <location>
        <begin position="80"/>
        <end position="96"/>
    </location>
</feature>
<feature type="transmembrane region" description="Helical" evidence="7">
    <location>
        <begin position="307"/>
        <end position="328"/>
    </location>
</feature>
<feature type="region of interest" description="Disordered" evidence="6">
    <location>
        <begin position="486"/>
        <end position="508"/>
    </location>
</feature>
<keyword evidence="9" id="KW-1185">Reference proteome</keyword>
<dbReference type="GO" id="GO:0022857">
    <property type="term" value="F:transmembrane transporter activity"/>
    <property type="evidence" value="ECO:0007669"/>
    <property type="project" value="InterPro"/>
</dbReference>
<sequence>MEGRRTTDSKCLSLFNSMTYDDQARENFATAGSKEEELSETEAKRLRRKIDIHRSIDKSTLNFAAILGLLKATKLTAEEYNWLSTIFFIAFFIFQLPQNLALQKFPIGVWIGSNCLVWAAALGLQAACKNFTQLMVCRFILGACEGCVIPGFMLVTAMFYTHKEQSVRTGYWFLMSGFSQIISGFMAYFILRNHSNIKIMPWQFYFVLNASFTLLASVITFLTIPSSPSTAWFLTAEERSKAILRVKINETEFEDKTFRLYQVKEAIRDIKTWVWFLFCILVAIPSSLSAQVSIIVVTFGYTFKETTLLTCGFGLISIISMWVGVKLIDSIKNSRGWMGAIWYVASTVGAILLIELSWNNRAGLLVAIYLATLCSTPFVVVLGWIVSSTAGYTKRLIVQAIILTGYCFGNIIGPQMWKSKYKPRNKIPWMIIIMCYIACSIIMISMRFYLRSLNRIKQSKLQNRLQLSPASNRILLIQQQAQQSRDEDRQTARVSQGNQSSASVGIPNQLSKSSSNFVYRINSENLSQNDLTDLENLCKLKC</sequence>
<feature type="transmembrane region" description="Helical" evidence="7">
    <location>
        <begin position="273"/>
        <end position="301"/>
    </location>
</feature>
<feature type="transmembrane region" description="Helical" evidence="7">
    <location>
        <begin position="396"/>
        <end position="417"/>
    </location>
</feature>
<feature type="transmembrane region" description="Helical" evidence="7">
    <location>
        <begin position="139"/>
        <end position="160"/>
    </location>
</feature>
<keyword evidence="5 7" id="KW-0472">Membrane</keyword>
<feature type="transmembrane region" description="Helical" evidence="7">
    <location>
        <begin position="429"/>
        <end position="450"/>
    </location>
</feature>
<feature type="transmembrane region" description="Helical" evidence="7">
    <location>
        <begin position="203"/>
        <end position="224"/>
    </location>
</feature>
<dbReference type="PROSITE" id="PS51450">
    <property type="entry name" value="LRR"/>
    <property type="match status" value="1"/>
</dbReference>
<dbReference type="InterPro" id="IPR001611">
    <property type="entry name" value="Leu-rich_rpt"/>
</dbReference>
<feature type="transmembrane region" description="Helical" evidence="7">
    <location>
        <begin position="364"/>
        <end position="384"/>
    </location>
</feature>
<feature type="transmembrane region" description="Helical" evidence="7">
    <location>
        <begin position="172"/>
        <end position="191"/>
    </location>
</feature>
<dbReference type="AlphaFoldDB" id="A0AAV0BKC9"/>
<dbReference type="SUPFAM" id="SSF103473">
    <property type="entry name" value="MFS general substrate transporter"/>
    <property type="match status" value="1"/>
</dbReference>
<feature type="transmembrane region" description="Helical" evidence="7">
    <location>
        <begin position="340"/>
        <end position="358"/>
    </location>
</feature>
<dbReference type="Pfam" id="PF07690">
    <property type="entry name" value="MFS_1"/>
    <property type="match status" value="1"/>
</dbReference>
<evidence type="ECO:0000313" key="8">
    <source>
        <dbReference type="EMBL" id="CAH7687493.1"/>
    </source>
</evidence>
<comment type="caution">
    <text evidence="8">The sequence shown here is derived from an EMBL/GenBank/DDBJ whole genome shotgun (WGS) entry which is preliminary data.</text>
</comment>
<accession>A0AAV0BKC9</accession>
<evidence type="ECO:0000256" key="5">
    <source>
        <dbReference type="ARBA" id="ARBA00023136"/>
    </source>
</evidence>
<organism evidence="8 9">
    <name type="scientific">Phakopsora pachyrhizi</name>
    <name type="common">Asian soybean rust disease fungus</name>
    <dbReference type="NCBI Taxonomy" id="170000"/>
    <lineage>
        <taxon>Eukaryota</taxon>
        <taxon>Fungi</taxon>
        <taxon>Dikarya</taxon>
        <taxon>Basidiomycota</taxon>
        <taxon>Pucciniomycotina</taxon>
        <taxon>Pucciniomycetes</taxon>
        <taxon>Pucciniales</taxon>
        <taxon>Phakopsoraceae</taxon>
        <taxon>Phakopsora</taxon>
    </lineage>
</organism>
<dbReference type="Proteomes" id="UP001153365">
    <property type="component" value="Unassembled WGS sequence"/>
</dbReference>
<keyword evidence="4 7" id="KW-1133">Transmembrane helix</keyword>
<feature type="compositionally biased region" description="Polar residues" evidence="6">
    <location>
        <begin position="492"/>
        <end position="508"/>
    </location>
</feature>
<evidence type="ECO:0000256" key="7">
    <source>
        <dbReference type="SAM" id="Phobius"/>
    </source>
</evidence>
<dbReference type="InterPro" id="IPR011701">
    <property type="entry name" value="MFS"/>
</dbReference>
<dbReference type="EMBL" id="CALTRL010005881">
    <property type="protein sequence ID" value="CAH7687493.1"/>
    <property type="molecule type" value="Genomic_DNA"/>
</dbReference>
<reference evidence="8" key="1">
    <citation type="submission" date="2022-06" db="EMBL/GenBank/DDBJ databases">
        <authorList>
            <consortium name="SYNGENTA / RWTH Aachen University"/>
        </authorList>
    </citation>
    <scope>NUCLEOTIDE SEQUENCE</scope>
</reference>